<proteinExistence type="predicted"/>
<sequence>MRTMPTVLNFAYGSNMLLARLRQRVPSARMRVVATLPGHALRWHKLGQDGSGKCDVLAVDDPQASVIGVVFEIALSDKPRLDAAEDLGVGYAEKEVDVQTHAGPVRAWVYHALRIDPAAVPFDWYKALVLAGAREHGLPPSYVDRLDATPSRPDADLARAARNFALLGASPDAATQSA</sequence>
<dbReference type="EMBL" id="JAUSRO010000006">
    <property type="protein sequence ID" value="MDP9899834.1"/>
    <property type="molecule type" value="Genomic_DNA"/>
</dbReference>
<dbReference type="PANTHER" id="PTHR12935">
    <property type="entry name" value="GAMMA-GLUTAMYLCYCLOTRANSFERASE"/>
    <property type="match status" value="1"/>
</dbReference>
<evidence type="ECO:0000256" key="1">
    <source>
        <dbReference type="ARBA" id="ARBA00023239"/>
    </source>
</evidence>
<dbReference type="InterPro" id="IPR017939">
    <property type="entry name" value="G-Glutamylcylcotransferase"/>
</dbReference>
<keyword evidence="1" id="KW-0456">Lyase</keyword>
<comment type="caution">
    <text evidence="2">The sequence shown here is derived from an EMBL/GenBank/DDBJ whole genome shotgun (WGS) entry which is preliminary data.</text>
</comment>
<dbReference type="Pfam" id="PF13772">
    <property type="entry name" value="AIG2_2"/>
    <property type="match status" value="1"/>
</dbReference>
<gene>
    <name evidence="2" type="ORF">J2W36_002085</name>
</gene>
<name>A0ABT9S644_9BURK</name>
<keyword evidence="3" id="KW-1185">Reference proteome</keyword>
<protein>
    <recommendedName>
        <fullName evidence="4">Gamma-glutamylcyclotransferase</fullName>
    </recommendedName>
</protein>
<evidence type="ECO:0000313" key="3">
    <source>
        <dbReference type="Proteomes" id="UP001226867"/>
    </source>
</evidence>
<accession>A0ABT9S644</accession>
<dbReference type="SUPFAM" id="SSF110857">
    <property type="entry name" value="Gamma-glutamyl cyclotransferase-like"/>
    <property type="match status" value="1"/>
</dbReference>
<dbReference type="InterPro" id="IPR013024">
    <property type="entry name" value="GGCT-like"/>
</dbReference>
<dbReference type="CDD" id="cd06661">
    <property type="entry name" value="GGCT_like"/>
    <property type="match status" value="1"/>
</dbReference>
<dbReference type="InterPro" id="IPR036568">
    <property type="entry name" value="GGCT-like_sf"/>
</dbReference>
<dbReference type="Proteomes" id="UP001226867">
    <property type="component" value="Unassembled WGS sequence"/>
</dbReference>
<dbReference type="PANTHER" id="PTHR12935:SF0">
    <property type="entry name" value="GAMMA-GLUTAMYLCYCLOTRANSFERASE"/>
    <property type="match status" value="1"/>
</dbReference>
<organism evidence="2 3">
    <name type="scientific">Variovorax ginsengisoli</name>
    <dbReference type="NCBI Taxonomy" id="363844"/>
    <lineage>
        <taxon>Bacteria</taxon>
        <taxon>Pseudomonadati</taxon>
        <taxon>Pseudomonadota</taxon>
        <taxon>Betaproteobacteria</taxon>
        <taxon>Burkholderiales</taxon>
        <taxon>Comamonadaceae</taxon>
        <taxon>Variovorax</taxon>
    </lineage>
</organism>
<reference evidence="2 3" key="1">
    <citation type="submission" date="2023-07" db="EMBL/GenBank/DDBJ databases">
        <title>Sorghum-associated microbial communities from plants grown in Nebraska, USA.</title>
        <authorList>
            <person name="Schachtman D."/>
        </authorList>
    </citation>
    <scope>NUCLEOTIDE SEQUENCE [LARGE SCALE GENOMIC DNA]</scope>
    <source>
        <strain evidence="2 3">DS1607</strain>
    </source>
</reference>
<evidence type="ECO:0000313" key="2">
    <source>
        <dbReference type="EMBL" id="MDP9899834.1"/>
    </source>
</evidence>
<dbReference type="Gene3D" id="3.10.490.10">
    <property type="entry name" value="Gamma-glutamyl cyclotransferase-like"/>
    <property type="match status" value="1"/>
</dbReference>
<evidence type="ECO:0008006" key="4">
    <source>
        <dbReference type="Google" id="ProtNLM"/>
    </source>
</evidence>